<dbReference type="GO" id="GO:0033499">
    <property type="term" value="P:galactose catabolic process via UDP-galactose, Leloir pathway"/>
    <property type="evidence" value="ECO:0007669"/>
    <property type="project" value="TreeGrafter"/>
</dbReference>
<dbReference type="GO" id="GO:0006006">
    <property type="term" value="P:glucose metabolic process"/>
    <property type="evidence" value="ECO:0007669"/>
    <property type="project" value="TreeGrafter"/>
</dbReference>
<proteinExistence type="predicted"/>
<dbReference type="InterPro" id="IPR008183">
    <property type="entry name" value="Aldose_1/G6P_1-epimerase"/>
</dbReference>
<dbReference type="SUPFAM" id="SSF74650">
    <property type="entry name" value="Galactose mutarotase-like"/>
    <property type="match status" value="1"/>
</dbReference>
<organism evidence="1 2">
    <name type="scientific">Larsenimonas rhizosphaerae</name>
    <dbReference type="NCBI Taxonomy" id="2944682"/>
    <lineage>
        <taxon>Bacteria</taxon>
        <taxon>Pseudomonadati</taxon>
        <taxon>Pseudomonadota</taxon>
        <taxon>Gammaproteobacteria</taxon>
        <taxon>Oceanospirillales</taxon>
        <taxon>Halomonadaceae</taxon>
        <taxon>Larsenimonas</taxon>
    </lineage>
</organism>
<dbReference type="GO" id="GO:0004034">
    <property type="term" value="F:aldose 1-epimerase activity"/>
    <property type="evidence" value="ECO:0007669"/>
    <property type="project" value="TreeGrafter"/>
</dbReference>
<dbReference type="PANTHER" id="PTHR10091:SF0">
    <property type="entry name" value="GALACTOSE MUTAROTASE"/>
    <property type="match status" value="1"/>
</dbReference>
<sequence length="337" mass="36471">MGFVITQKTRHGAPAVEVRDQDGACRLVQSARGATLTELVLRTPEGRLESVIDGYASDEEFDSGDGARSAVLAPFSNRIAGAHYGWNGTTHRLPHDEGKHALHGIAWQLPWTLEHQEADDVHAELCWALSLTENCLPGYPFPLLLELTLTLAENRLDWSLAATNVGQEVAPVGLGWHPYFLPPGGKLDACSVRLPASQTVVTNDELIPLPGEQAFDPAPPMPLQLEGQVVDQCYTVSPAVVGDGVVSELSAPGVDYAVVVRQEHGVVHLFTGDPLTYRPRKSLAIEPNEFMPDAFNREEWRTALALEPGQRREFGATVSLERPLGETATGAPDIAVA</sequence>
<accession>A0AA42CYJ9</accession>
<dbReference type="CDD" id="cd01081">
    <property type="entry name" value="Aldose_epim"/>
    <property type="match status" value="1"/>
</dbReference>
<name>A0AA42CYJ9_9GAMM</name>
<gene>
    <name evidence="1" type="ORF">OQ287_13370</name>
</gene>
<dbReference type="AlphaFoldDB" id="A0AA42CYJ9"/>
<reference evidence="1" key="1">
    <citation type="submission" date="2022-11" db="EMBL/GenBank/DDBJ databases">
        <title>Larsenimonas rhizosphaerae sp. nov., isolated from a tidal mudflat.</title>
        <authorList>
            <person name="Lee S.D."/>
            <person name="Kim I.S."/>
        </authorList>
    </citation>
    <scope>NUCLEOTIDE SEQUENCE</scope>
    <source>
        <strain evidence="1">GH2-1</strain>
    </source>
</reference>
<dbReference type="RefSeq" id="WP_265896766.1">
    <property type="nucleotide sequence ID" value="NZ_JAPIVE010000004.1"/>
</dbReference>
<keyword evidence="2" id="KW-1185">Reference proteome</keyword>
<dbReference type="PANTHER" id="PTHR10091">
    <property type="entry name" value="ALDOSE-1-EPIMERASE"/>
    <property type="match status" value="1"/>
</dbReference>
<dbReference type="Gene3D" id="2.70.98.10">
    <property type="match status" value="1"/>
</dbReference>
<comment type="caution">
    <text evidence="1">The sequence shown here is derived from an EMBL/GenBank/DDBJ whole genome shotgun (WGS) entry which is preliminary data.</text>
</comment>
<dbReference type="EMBL" id="JAPIVE010000004">
    <property type="protein sequence ID" value="MCX2525230.1"/>
    <property type="molecule type" value="Genomic_DNA"/>
</dbReference>
<dbReference type="InterPro" id="IPR014718">
    <property type="entry name" value="GH-type_carb-bd"/>
</dbReference>
<dbReference type="InterPro" id="IPR011013">
    <property type="entry name" value="Gal_mutarotase_sf_dom"/>
</dbReference>
<dbReference type="Proteomes" id="UP001165678">
    <property type="component" value="Unassembled WGS sequence"/>
</dbReference>
<evidence type="ECO:0000313" key="2">
    <source>
        <dbReference type="Proteomes" id="UP001165678"/>
    </source>
</evidence>
<evidence type="ECO:0000313" key="1">
    <source>
        <dbReference type="EMBL" id="MCX2525230.1"/>
    </source>
</evidence>
<dbReference type="GO" id="GO:0030246">
    <property type="term" value="F:carbohydrate binding"/>
    <property type="evidence" value="ECO:0007669"/>
    <property type="project" value="InterPro"/>
</dbReference>
<protein>
    <submittedName>
        <fullName evidence="1">Aldose 1-epimerase</fullName>
    </submittedName>
</protein>
<dbReference type="Pfam" id="PF01263">
    <property type="entry name" value="Aldose_epim"/>
    <property type="match status" value="1"/>
</dbReference>